<reference evidence="2" key="1">
    <citation type="journal article" date="2015" name="Nature">
        <title>Complex archaea that bridge the gap between prokaryotes and eukaryotes.</title>
        <authorList>
            <person name="Spang A."/>
            <person name="Saw J.H."/>
            <person name="Jorgensen S.L."/>
            <person name="Zaremba-Niedzwiedzka K."/>
            <person name="Martijn J."/>
            <person name="Lind A.E."/>
            <person name="van Eijk R."/>
            <person name="Schleper C."/>
            <person name="Guy L."/>
            <person name="Ettema T.J."/>
        </authorList>
    </citation>
    <scope>NUCLEOTIDE SEQUENCE</scope>
</reference>
<comment type="caution">
    <text evidence="2">The sequence shown here is derived from an EMBL/GenBank/DDBJ whole genome shotgun (WGS) entry which is preliminary data.</text>
</comment>
<evidence type="ECO:0000256" key="1">
    <source>
        <dbReference type="SAM" id="MobiDB-lite"/>
    </source>
</evidence>
<accession>A0A0F8Y0Y6</accession>
<sequence length="125" mass="14212">MQKVNRLSILCIFLNSGHTFTFKDVTVVTDNETVVAFKYTAMSDGASKTATFYKQNVAGVSLTNSMQESRQVLFQQLFKVANRYMRQFASTPGSEGEPRKVRRAMALSRAKKQSREVRRAQQHKV</sequence>
<proteinExistence type="predicted"/>
<evidence type="ECO:0000313" key="2">
    <source>
        <dbReference type="EMBL" id="KKK67235.1"/>
    </source>
</evidence>
<dbReference type="AlphaFoldDB" id="A0A0F8Y0Y6"/>
<dbReference type="EMBL" id="LAZR01059711">
    <property type="protein sequence ID" value="KKK67235.1"/>
    <property type="molecule type" value="Genomic_DNA"/>
</dbReference>
<protein>
    <submittedName>
        <fullName evidence="2">Uncharacterized protein</fullName>
    </submittedName>
</protein>
<name>A0A0F8Y0Y6_9ZZZZ</name>
<feature type="region of interest" description="Disordered" evidence="1">
    <location>
        <begin position="89"/>
        <end position="125"/>
    </location>
</feature>
<gene>
    <name evidence="2" type="ORF">LCGC14_2956100</name>
</gene>
<organism evidence="2">
    <name type="scientific">marine sediment metagenome</name>
    <dbReference type="NCBI Taxonomy" id="412755"/>
    <lineage>
        <taxon>unclassified sequences</taxon>
        <taxon>metagenomes</taxon>
        <taxon>ecological metagenomes</taxon>
    </lineage>
</organism>